<accession>A0A1R4HC03</accession>
<gene>
    <name evidence="1" type="ORF">CRENPOLYSF1_470048</name>
</gene>
<dbReference type="AlphaFoldDB" id="A0A1R4HC03"/>
<evidence type="ECO:0000313" key="1">
    <source>
        <dbReference type="EMBL" id="SJM93765.1"/>
    </source>
</evidence>
<name>A0A1R4HC03_9GAMM</name>
<organism evidence="1 2">
    <name type="scientific">Crenothrix polyspora</name>
    <dbReference type="NCBI Taxonomy" id="360316"/>
    <lineage>
        <taxon>Bacteria</taxon>
        <taxon>Pseudomonadati</taxon>
        <taxon>Pseudomonadota</taxon>
        <taxon>Gammaproteobacteria</taxon>
        <taxon>Methylococcales</taxon>
        <taxon>Crenotrichaceae</taxon>
        <taxon>Crenothrix</taxon>
    </lineage>
</organism>
<dbReference type="Proteomes" id="UP000195667">
    <property type="component" value="Unassembled WGS sequence"/>
</dbReference>
<sequence>MIGGFGVKPPYKRFATPNKIKLKGTSARDETQDFTSLYIG</sequence>
<dbReference type="EMBL" id="FUKI01000123">
    <property type="protein sequence ID" value="SJM93765.1"/>
    <property type="molecule type" value="Genomic_DNA"/>
</dbReference>
<reference evidence="2" key="1">
    <citation type="submission" date="2017-02" db="EMBL/GenBank/DDBJ databases">
        <authorList>
            <person name="Daims H."/>
        </authorList>
    </citation>
    <scope>NUCLEOTIDE SEQUENCE [LARGE SCALE GENOMIC DNA]</scope>
</reference>
<protein>
    <submittedName>
        <fullName evidence="1">Uncharacterized protein</fullName>
    </submittedName>
</protein>
<evidence type="ECO:0000313" key="2">
    <source>
        <dbReference type="Proteomes" id="UP000195667"/>
    </source>
</evidence>
<keyword evidence="2" id="KW-1185">Reference proteome</keyword>
<proteinExistence type="predicted"/>